<feature type="chain" id="PRO_5003579377" description="Stabilin 2" evidence="10">
    <location>
        <begin position="21"/>
        <end position="2205"/>
    </location>
</feature>
<dbReference type="GO" id="GO:0005509">
    <property type="term" value="F:calcium ion binding"/>
    <property type="evidence" value="ECO:0007669"/>
    <property type="project" value="InterPro"/>
</dbReference>
<evidence type="ECO:0000256" key="7">
    <source>
        <dbReference type="ARBA" id="ARBA00023170"/>
    </source>
</evidence>
<feature type="domain" description="EGF-like" evidence="11">
    <location>
        <begin position="100"/>
        <end position="138"/>
    </location>
</feature>
<evidence type="ECO:0000256" key="8">
    <source>
        <dbReference type="ARBA" id="ARBA00023180"/>
    </source>
</evidence>
<feature type="domain" description="EGF-like" evidence="11">
    <location>
        <begin position="910"/>
        <end position="951"/>
    </location>
</feature>
<feature type="domain" description="EGF-like" evidence="11">
    <location>
        <begin position="224"/>
        <end position="266"/>
    </location>
</feature>
<dbReference type="InterPro" id="IPR000742">
    <property type="entry name" value="EGF"/>
</dbReference>
<feature type="domain" description="EGF-like" evidence="11">
    <location>
        <begin position="267"/>
        <end position="307"/>
    </location>
</feature>
<feature type="domain" description="EGF-like" evidence="11">
    <location>
        <begin position="866"/>
        <end position="909"/>
    </location>
</feature>
<feature type="domain" description="EGF-like" evidence="11">
    <location>
        <begin position="1395"/>
        <end position="1432"/>
    </location>
</feature>
<dbReference type="InterPro" id="IPR002049">
    <property type="entry name" value="LE_dom"/>
</dbReference>
<feature type="disulfide bond" evidence="9">
    <location>
        <begin position="2067"/>
        <end position="2077"/>
    </location>
</feature>
<dbReference type="PROSITE" id="PS01248">
    <property type="entry name" value="EGF_LAM_1"/>
    <property type="match status" value="1"/>
</dbReference>
<dbReference type="Gene3D" id="2.10.25.10">
    <property type="entry name" value="Laminin"/>
    <property type="match status" value="11"/>
</dbReference>
<feature type="domain" description="EGF-like" evidence="11">
    <location>
        <begin position="1518"/>
        <end position="1560"/>
    </location>
</feature>
<evidence type="ECO:0000256" key="4">
    <source>
        <dbReference type="ARBA" id="ARBA00022989"/>
    </source>
</evidence>
<dbReference type="Pfam" id="PF12947">
    <property type="entry name" value="EGF_3"/>
    <property type="match status" value="5"/>
</dbReference>
<feature type="domain" description="FAS1" evidence="12">
    <location>
        <begin position="524"/>
        <end position="655"/>
    </location>
</feature>
<keyword evidence="7" id="KW-0675">Receptor</keyword>
<reference evidence="13" key="3">
    <citation type="submission" date="2025-09" db="UniProtKB">
        <authorList>
            <consortium name="Ensembl"/>
        </authorList>
    </citation>
    <scope>IDENTIFICATION</scope>
</reference>
<dbReference type="PROSITE" id="PS00022">
    <property type="entry name" value="EGF_1"/>
    <property type="match status" value="6"/>
</dbReference>
<feature type="disulfide bond" evidence="9">
    <location>
        <begin position="765"/>
        <end position="774"/>
    </location>
</feature>
<feature type="domain" description="EGF-like" evidence="11">
    <location>
        <begin position="1974"/>
        <end position="2014"/>
    </location>
</feature>
<dbReference type="SUPFAM" id="SSF57184">
    <property type="entry name" value="Growth factor receptor domain"/>
    <property type="match status" value="3"/>
</dbReference>
<feature type="domain" description="EGF-like" evidence="11">
    <location>
        <begin position="1349"/>
        <end position="1388"/>
    </location>
</feature>
<dbReference type="Gene3D" id="2.30.180.10">
    <property type="entry name" value="FAS1 domain"/>
    <property type="match status" value="5"/>
</dbReference>
<feature type="disulfide bond" evidence="9">
    <location>
        <begin position="1403"/>
        <end position="1420"/>
    </location>
</feature>
<reference evidence="13" key="2">
    <citation type="submission" date="2025-08" db="UniProtKB">
        <authorList>
            <consortium name="Ensembl"/>
        </authorList>
    </citation>
    <scope>IDENTIFICATION</scope>
</reference>
<dbReference type="PROSITE" id="PS50026">
    <property type="entry name" value="EGF_3"/>
    <property type="match status" value="19"/>
</dbReference>
<dbReference type="GeneTree" id="ENSGT00940000170221"/>
<dbReference type="Pfam" id="PF24887">
    <property type="entry name" value="EGF_STAB1-2"/>
    <property type="match status" value="2"/>
</dbReference>
<feature type="disulfide bond" evidence="9">
    <location>
        <begin position="1422"/>
        <end position="1431"/>
    </location>
</feature>
<dbReference type="PANTHER" id="PTHR24038">
    <property type="entry name" value="STABILIN"/>
    <property type="match status" value="1"/>
</dbReference>
<feature type="domain" description="EGF-like" evidence="11">
    <location>
        <begin position="952"/>
        <end position="991"/>
    </location>
</feature>
<dbReference type="InParanoid" id="H2ZNA6"/>
<feature type="domain" description="FAS1" evidence="12">
    <location>
        <begin position="1587"/>
        <end position="1724"/>
    </location>
</feature>
<feature type="signal peptide" evidence="10">
    <location>
        <begin position="1"/>
        <end position="20"/>
    </location>
</feature>
<feature type="disulfide bond" evidence="9">
    <location>
        <begin position="173"/>
        <end position="182"/>
    </location>
</feature>
<keyword evidence="14" id="KW-1185">Reference proteome</keyword>
<evidence type="ECO:0000313" key="14">
    <source>
        <dbReference type="Proteomes" id="UP000007875"/>
    </source>
</evidence>
<evidence type="ECO:0000256" key="10">
    <source>
        <dbReference type="SAM" id="SignalP"/>
    </source>
</evidence>
<feature type="domain" description="EGF-like" evidence="11">
    <location>
        <begin position="1437"/>
        <end position="1474"/>
    </location>
</feature>
<keyword evidence="8" id="KW-0325">Glycoprotein</keyword>
<dbReference type="InterPro" id="IPR009030">
    <property type="entry name" value="Growth_fac_rcpt_cys_sf"/>
</dbReference>
<keyword evidence="5" id="KW-0472">Membrane</keyword>
<evidence type="ECO:0000313" key="13">
    <source>
        <dbReference type="Ensembl" id="ENSCSAVP00000019072.1"/>
    </source>
</evidence>
<dbReference type="OMA" id="NNKSEMW"/>
<feature type="domain" description="EGF-like" evidence="11">
    <location>
        <begin position="146"/>
        <end position="183"/>
    </location>
</feature>
<evidence type="ECO:0008006" key="15">
    <source>
        <dbReference type="Google" id="ProtNLM"/>
    </source>
</evidence>
<dbReference type="SMART" id="SM00554">
    <property type="entry name" value="FAS1"/>
    <property type="match status" value="5"/>
</dbReference>
<dbReference type="InterPro" id="IPR000782">
    <property type="entry name" value="FAS1_domain"/>
</dbReference>
<keyword evidence="10" id="KW-0732">Signal</keyword>
<proteinExistence type="predicted"/>
<feature type="domain" description="FAS1" evidence="12">
    <location>
        <begin position="1748"/>
        <end position="1893"/>
    </location>
</feature>
<dbReference type="SMART" id="SM00179">
    <property type="entry name" value="EGF_CA"/>
    <property type="match status" value="7"/>
</dbReference>
<feature type="domain" description="EGF-like" evidence="11">
    <location>
        <begin position="2063"/>
        <end position="2098"/>
    </location>
</feature>
<protein>
    <recommendedName>
        <fullName evidence="15">Stabilin 2</fullName>
    </recommendedName>
</protein>
<feature type="domain" description="FAS1" evidence="12">
    <location>
        <begin position="356"/>
        <end position="509"/>
    </location>
</feature>
<dbReference type="Proteomes" id="UP000007875">
    <property type="component" value="Unassembled WGS sequence"/>
</dbReference>
<keyword evidence="2 9" id="KW-0245">EGF-like domain</keyword>
<evidence type="ECO:0000256" key="9">
    <source>
        <dbReference type="PROSITE-ProRule" id="PRU00076"/>
    </source>
</evidence>
<dbReference type="eggNOG" id="KOG1218">
    <property type="taxonomic scope" value="Eukaryota"/>
</dbReference>
<dbReference type="Gene3D" id="2.170.300.10">
    <property type="entry name" value="Tie2 ligand-binding domain superfamily"/>
    <property type="match status" value="1"/>
</dbReference>
<organism evidence="13 14">
    <name type="scientific">Ciona savignyi</name>
    <name type="common">Pacific transparent sea squirt</name>
    <dbReference type="NCBI Taxonomy" id="51511"/>
    <lineage>
        <taxon>Eukaryota</taxon>
        <taxon>Metazoa</taxon>
        <taxon>Chordata</taxon>
        <taxon>Tunicata</taxon>
        <taxon>Ascidiacea</taxon>
        <taxon>Phlebobranchia</taxon>
        <taxon>Cionidae</taxon>
        <taxon>Ciona</taxon>
    </lineage>
</organism>
<keyword evidence="6 9" id="KW-1015">Disulfide bond</keyword>
<dbReference type="InterPro" id="IPR024731">
    <property type="entry name" value="NELL2-like_EGF"/>
</dbReference>
<evidence type="ECO:0000256" key="6">
    <source>
        <dbReference type="ARBA" id="ARBA00023157"/>
    </source>
</evidence>
<dbReference type="SUPFAM" id="SSF82153">
    <property type="entry name" value="FAS1 domain"/>
    <property type="match status" value="6"/>
</dbReference>
<evidence type="ECO:0000259" key="11">
    <source>
        <dbReference type="PROSITE" id="PS50026"/>
    </source>
</evidence>
<feature type="disulfide bond" evidence="9">
    <location>
        <begin position="128"/>
        <end position="137"/>
    </location>
</feature>
<feature type="disulfide bond" evidence="9">
    <location>
        <begin position="1441"/>
        <end position="1451"/>
    </location>
</feature>
<dbReference type="SUPFAM" id="SSF57196">
    <property type="entry name" value="EGF/Laminin"/>
    <property type="match status" value="1"/>
</dbReference>
<dbReference type="STRING" id="51511.ENSCSAVP00000019072"/>
<keyword evidence="4" id="KW-1133">Transmembrane helix</keyword>
<dbReference type="InterPro" id="IPR056806">
    <property type="entry name" value="EGF_STAB1-2"/>
</dbReference>
<feature type="disulfide bond" evidence="9">
    <location>
        <begin position="2004"/>
        <end position="2013"/>
    </location>
</feature>
<feature type="domain" description="EGF-like" evidence="11">
    <location>
        <begin position="185"/>
        <end position="223"/>
    </location>
</feature>
<evidence type="ECO:0000256" key="2">
    <source>
        <dbReference type="ARBA" id="ARBA00022536"/>
    </source>
</evidence>
<dbReference type="SMART" id="SM00181">
    <property type="entry name" value="EGF"/>
    <property type="match status" value="22"/>
</dbReference>
<accession>H2ZNA6</accession>
<feature type="domain" description="FAS1" evidence="12">
    <location>
        <begin position="993"/>
        <end position="1136"/>
    </location>
</feature>
<evidence type="ECO:0000259" key="12">
    <source>
        <dbReference type="PROSITE" id="PS50213"/>
    </source>
</evidence>
<evidence type="ECO:0000256" key="5">
    <source>
        <dbReference type="ARBA" id="ARBA00023136"/>
    </source>
</evidence>
<dbReference type="PROSITE" id="PS50213">
    <property type="entry name" value="FAS1"/>
    <property type="match status" value="6"/>
</dbReference>
<feature type="domain" description="EGF-like" evidence="11">
    <location>
        <begin position="2021"/>
        <end position="2058"/>
    </location>
</feature>
<comment type="caution">
    <text evidence="9">Lacks conserved residue(s) required for the propagation of feature annotation.</text>
</comment>
<comment type="subcellular location">
    <subcellularLocation>
        <location evidence="1">Membrane</location>
        <topology evidence="1">Single-pass type I membrane protein</topology>
    </subcellularLocation>
</comment>
<reference evidence="14" key="1">
    <citation type="submission" date="2003-08" db="EMBL/GenBank/DDBJ databases">
        <authorList>
            <person name="Birren B."/>
            <person name="Nusbaum C."/>
            <person name="Abebe A."/>
            <person name="Abouelleil A."/>
            <person name="Adekoya E."/>
            <person name="Ait-zahra M."/>
            <person name="Allen N."/>
            <person name="Allen T."/>
            <person name="An P."/>
            <person name="Anderson M."/>
            <person name="Anderson S."/>
            <person name="Arachchi H."/>
            <person name="Armbruster J."/>
            <person name="Bachantsang P."/>
            <person name="Baldwin J."/>
            <person name="Barry A."/>
            <person name="Bayul T."/>
            <person name="Blitshsteyn B."/>
            <person name="Bloom T."/>
            <person name="Blye J."/>
            <person name="Boguslavskiy L."/>
            <person name="Borowsky M."/>
            <person name="Boukhgalter B."/>
            <person name="Brunache A."/>
            <person name="Butler J."/>
            <person name="Calixte N."/>
            <person name="Calvo S."/>
            <person name="Camarata J."/>
            <person name="Campo K."/>
            <person name="Chang J."/>
            <person name="Cheshatsang Y."/>
            <person name="Citroen M."/>
            <person name="Collymore A."/>
            <person name="Considine T."/>
            <person name="Cook A."/>
            <person name="Cooke P."/>
            <person name="Corum B."/>
            <person name="Cuomo C."/>
            <person name="David R."/>
            <person name="Dawoe T."/>
            <person name="Degray S."/>
            <person name="Dodge S."/>
            <person name="Dooley K."/>
            <person name="Dorje P."/>
            <person name="Dorjee K."/>
            <person name="Dorris L."/>
            <person name="Duffey N."/>
            <person name="Dupes A."/>
            <person name="Elkins T."/>
            <person name="Engels R."/>
            <person name="Erickson J."/>
            <person name="Farina A."/>
            <person name="Faro S."/>
            <person name="Ferreira P."/>
            <person name="Fischer H."/>
            <person name="Fitzgerald M."/>
            <person name="Foley K."/>
            <person name="Gage D."/>
            <person name="Galagan J."/>
            <person name="Gearin G."/>
            <person name="Gnerre S."/>
            <person name="Gnirke A."/>
            <person name="Goyette A."/>
            <person name="Graham J."/>
            <person name="Grandbois E."/>
            <person name="Gyaltsen K."/>
            <person name="Hafez N."/>
            <person name="Hagopian D."/>
            <person name="Hagos B."/>
            <person name="Hall J."/>
            <person name="Hatcher B."/>
            <person name="Heller A."/>
            <person name="Higgins H."/>
            <person name="Honan T."/>
            <person name="Horn A."/>
            <person name="Houde N."/>
            <person name="Hughes L."/>
            <person name="Hulme W."/>
            <person name="Husby E."/>
            <person name="Iliev I."/>
            <person name="Jaffe D."/>
            <person name="Jones C."/>
            <person name="Kamal M."/>
            <person name="Kamat A."/>
            <person name="Kamvysselis M."/>
            <person name="Karlsson E."/>
            <person name="Kells C."/>
            <person name="Kieu A."/>
            <person name="Kisner P."/>
            <person name="Kodira C."/>
            <person name="Kulbokas E."/>
            <person name="Labutti K."/>
            <person name="Lama D."/>
            <person name="Landers T."/>
            <person name="Leger J."/>
            <person name="Levine S."/>
            <person name="Lewis D."/>
            <person name="Lewis T."/>
            <person name="Lindblad-toh K."/>
            <person name="Liu X."/>
            <person name="Lokyitsang T."/>
            <person name="Lokyitsang Y."/>
            <person name="Lucien O."/>
            <person name="Lui A."/>
            <person name="Ma L.J."/>
            <person name="Mabbitt R."/>
            <person name="Macdonald J."/>
            <person name="Maclean C."/>
            <person name="Major J."/>
            <person name="Manning J."/>
            <person name="Marabella R."/>
            <person name="Maru K."/>
            <person name="Matthews C."/>
            <person name="Mauceli E."/>
            <person name="Mccarthy M."/>
            <person name="Mcdonough S."/>
            <person name="Mcghee T."/>
            <person name="Meldrim J."/>
            <person name="Meneus L."/>
            <person name="Mesirov J."/>
            <person name="Mihalev A."/>
            <person name="Mihova T."/>
            <person name="Mikkelsen T."/>
            <person name="Mlenga V."/>
            <person name="Moru K."/>
            <person name="Mozes J."/>
            <person name="Mulrain L."/>
            <person name="Munson G."/>
            <person name="Naylor J."/>
            <person name="Newes C."/>
            <person name="Nguyen C."/>
            <person name="Nguyen N."/>
            <person name="Nguyen T."/>
            <person name="Nicol R."/>
            <person name="Nielsen C."/>
            <person name="Nizzari M."/>
            <person name="Norbu C."/>
            <person name="Norbu N."/>
            <person name="O'donnell P."/>
            <person name="Okoawo O."/>
            <person name="O'leary S."/>
            <person name="Omotosho B."/>
            <person name="O'neill K."/>
            <person name="Osman S."/>
            <person name="Parker S."/>
            <person name="Perrin D."/>
            <person name="Phunkhang P."/>
            <person name="Piqani B."/>
            <person name="Purcell S."/>
            <person name="Rachupka T."/>
            <person name="Ramasamy U."/>
            <person name="Rameau R."/>
            <person name="Ray V."/>
            <person name="Raymond C."/>
            <person name="Retta R."/>
            <person name="Richardson S."/>
            <person name="Rise C."/>
            <person name="Rodriguez J."/>
            <person name="Rogers J."/>
            <person name="Rogov P."/>
            <person name="Rutman M."/>
            <person name="Schupbach R."/>
            <person name="Seaman C."/>
            <person name="Settipalli S."/>
            <person name="Sharpe T."/>
            <person name="Sheridan J."/>
            <person name="Sherpa N."/>
            <person name="Shi J."/>
            <person name="Smirnov S."/>
            <person name="Smith C."/>
            <person name="Sougnez C."/>
            <person name="Spencer B."/>
            <person name="Stalker J."/>
            <person name="Stange-thomann N."/>
            <person name="Stavropoulos S."/>
            <person name="Stetson K."/>
            <person name="Stone C."/>
            <person name="Stone S."/>
            <person name="Stubbs M."/>
            <person name="Talamas J."/>
            <person name="Tchuinga P."/>
            <person name="Tenzing P."/>
            <person name="Tesfaye S."/>
            <person name="Theodore J."/>
            <person name="Thoulutsang Y."/>
            <person name="Topham K."/>
            <person name="Towey S."/>
            <person name="Tsamla T."/>
            <person name="Tsomo N."/>
            <person name="Vallee D."/>
            <person name="Vassiliev H."/>
            <person name="Venkataraman V."/>
            <person name="Vinson J."/>
            <person name="Vo A."/>
            <person name="Wade C."/>
            <person name="Wang S."/>
            <person name="Wangchuk T."/>
            <person name="Wangdi T."/>
            <person name="Whittaker C."/>
            <person name="Wilkinson J."/>
            <person name="Wu Y."/>
            <person name="Wyman D."/>
            <person name="Yadav S."/>
            <person name="Yang S."/>
            <person name="Yang X."/>
            <person name="Yeager S."/>
            <person name="Yee E."/>
            <person name="Young G."/>
            <person name="Zainoun J."/>
            <person name="Zembeck L."/>
            <person name="Zimmer A."/>
            <person name="Zody M."/>
            <person name="Lander E."/>
        </authorList>
    </citation>
    <scope>NUCLEOTIDE SEQUENCE [LARGE SCALE GENOMIC DNA]</scope>
</reference>
<dbReference type="InterPro" id="IPR036378">
    <property type="entry name" value="FAS1_dom_sf"/>
</dbReference>
<feature type="disulfide bond" evidence="9">
    <location>
        <begin position="2048"/>
        <end position="2057"/>
    </location>
</feature>
<name>H2ZNA6_CIOSA</name>
<feature type="disulfide bond" evidence="9">
    <location>
        <begin position="154"/>
        <end position="171"/>
    </location>
</feature>
<dbReference type="FunFam" id="2.10.25.10:FF:000040">
    <property type="entry name" value="Stabilin 2"/>
    <property type="match status" value="1"/>
</dbReference>
<feature type="disulfide bond" evidence="9">
    <location>
        <begin position="278"/>
        <end position="295"/>
    </location>
</feature>
<sequence>YYYSLQVIIYFFVKVLETSAQDNPRRCDRKTTQRLNTDCQNCRRNRRQNCPAGYIKKTRGQGIRRCRYRIHRGRHSRPVKGCYHECMKAITVPKCCANHWGTDCQEVDTCGNRGICYDGLSGNGTCSCRGRIGGSACEICSAPNQYGPSCEHDCACVHGKCDSGVDRPGICSCESGYGGARCNIVLAECASLNCHVNSRCLNTTGSLMCICNSGYQGDGVTCEEINPCQDTGSNLCHRNASCIHDGPASYKCQCNRGFSGDGQYCGPIDPCQFNYGDCPTNSTICVYTGPGQSTCNCKPGYTDQTSEGCQLVDICGGSLNTTCDPLANCTTVDAAGLISVKCQCPETMFSWGLSCFSDIMSELIAANETGPFQNQLNMAINMFTATYNSELSVGDSLVTVFAPIDSAFGSELSSPNSSFLWKARARMHIVPGSIALDFAQQSANTMYPLFGYNTSIKALRPTGRDSNPDDDDAGYYAILSFSNMLTNGKIMASNRWASNGVFYFIDTYFGIEEELSISTFSTPAASVWDAIATNPITSTFYSLLKKSQPTKEFLRSGQQTTLFVPTNDAFDLLSTETMKFLTSEAGENKLDMILLYHATDQPVTSFELLTTKKLATSSGYLLVNISQSDGIIYIGLQKAKVSNKRSNIYLINKVLIPIDAEPLLGNFCPKEVEIEVKGLCGDCSNLERLCGPNAQRCTYNARDESGFIGQRLGCSPRCLTNQTTSACCPGFFGSACNSCPGPTHNACNMKGVCDDGISGGGLCTCNNRHTGPDCSVCTSPQSYGPECYLNCTCLYGRCDNTISSRGVCIAGSCMANWAGENCDRRVQPCGDRSLQCHQHGTCVEVDNVESCACDIGYTGNGMDCVEFNPCDDTYDSGGCDVNADCLYFGRGNYSCRCKLFYRGDGRSCAPINPCTDGLATCHRHAECIFTGPGSNTCQCLPGYRGNGQICDEINLCLENNGGCHYRATCTSNGPGTSHCECNSGYTGDGSQCVGSLLMEIQDQPQLSVITNFIQNNQIVREFFSSVRLITAFLPQKEAWLTMSIDDFQYWNKPNRLIYLLKHHIVKGSYRGGDVGMHVCQIISSTCLKRALVCLSNVAANITYSEVIPALGTNKAKIVVADLKTFNGLYHIIDDVLIPPRDVVQDHPMLQDIVQFAKYSLFFSMLNNSGIIADIISSGQMYTIFAVSNAIFEKFCSPTIPDQDKNLTLRYHVVLGSVIRTKQVRSGQHFTTLAGSGYQVSLRGRHGETLVNRQEILSRDIRTANGIIQVNNINLKKFCSKKNLGILRTECMSCVNARCPDGYKLLSRSPSGCPVNSHHLIYLRMTCRLHCVRITAVKSCCHGFFGRECEPCPGGVNNVCFKHGTCFDGLRGNGTCMCNQSNYSGIACDECSTGLFGQDCSSKCRCVNGSCDDGKNGLGTCFCNKGWRGEHCDVKVDLNDPCKGRCHSASECSSGPFSPTCICSAGYTGHASNCTPINVCKQQRFVGCHIDAACMHRGPGRYECKCKEGYQGDGTYCTEINPCMQANFTRCDSNANCFHTGPNQFHCLCKDGHTGDGKTCVPIDLCQTANGGCHPFAQCTMQAPGLRDCNCIENYIGDGEYNCTGNDYEWLNQLDTSLTVGLLNPLSSKGPITLFIPRTYMMPNAPPQLDLQHLVILSFLQLSLVVGCEWLPKSRLQTLSSMRMLSGDVVNITTSNGNVYLDRNISIDEGQTFSNGMLFTTNGLLTSFKMLNQTTPSSIQWSNQKNNSLVELNKQELLKHGLNKAVQLLEATGLVNGLSQVVHGRWTLFLPSDKAFMKLPTHRMRQLSVDGKVAQEYAKFHMIRQSMLAPTDIVQRMQLTTMQGSELRLACSLDRAGEIRINDDSTVIGYRVVTFRSSGGGMTASSLYIIDTVLEPPSIGGHCDIITNHTIEGTCSFCSPGRTMGCPSGMVKIAEKKTQCVSISGDNQYSVAGCAPVCAYYNITQKCCGGYYGSDCHPCPGGADNTCSRNGVCSDGIDGSGKCTCNPGFHGYACELCETGRYGRKCLPCECTVNGICNEGINADGSCICDVGYTGINCDQRSLDPANCNHTCVQNAVCIEGPQCMCNPGYIGTGDYDCKLPDLCKTTPNGGCSPHASCTQNLLKVTCTCNFPYVGDGYICEGYDPCTDSARQMCHFHARCTYIGPNITRCNCYNGFIGDGINQCVPEVEAKTCAIENGGCSSRADC</sequence>
<dbReference type="Pfam" id="PF02469">
    <property type="entry name" value="Fasciclin"/>
    <property type="match status" value="4"/>
</dbReference>
<evidence type="ECO:0000256" key="1">
    <source>
        <dbReference type="ARBA" id="ARBA00004479"/>
    </source>
</evidence>
<feature type="domain" description="FAS1" evidence="12">
    <location>
        <begin position="1145"/>
        <end position="1274"/>
    </location>
</feature>
<dbReference type="GO" id="GO:0016020">
    <property type="term" value="C:membrane"/>
    <property type="evidence" value="ECO:0007669"/>
    <property type="project" value="UniProtKB-SubCell"/>
</dbReference>
<feature type="domain" description="EGF-like" evidence="11">
    <location>
        <begin position="737"/>
        <end position="775"/>
    </location>
</feature>
<feature type="domain" description="EGF-like" evidence="11">
    <location>
        <begin position="2141"/>
        <end position="2184"/>
    </location>
</feature>
<keyword evidence="3" id="KW-0812">Transmembrane</keyword>
<dbReference type="Ensembl" id="ENSCSAVT00000019279.1">
    <property type="protein sequence ID" value="ENSCSAVP00000019072.1"/>
    <property type="gene ID" value="ENSCSAVG00000011192.1"/>
</dbReference>
<evidence type="ECO:0000256" key="3">
    <source>
        <dbReference type="ARBA" id="ARBA00022692"/>
    </source>
</evidence>
<dbReference type="PANTHER" id="PTHR24038:SF11">
    <property type="entry name" value="INTEGRIN BETA-LIKE PROTEIN E"/>
    <property type="match status" value="1"/>
</dbReference>
<feature type="domain" description="EGF-like" evidence="11">
    <location>
        <begin position="825"/>
        <end position="865"/>
    </location>
</feature>
<dbReference type="InterPro" id="IPR001881">
    <property type="entry name" value="EGF-like_Ca-bd_dom"/>
</dbReference>
<dbReference type="PROSITE" id="PS01186">
    <property type="entry name" value="EGF_2"/>
    <property type="match status" value="12"/>
</dbReference>
<feature type="domain" description="EGF-like" evidence="11">
    <location>
        <begin position="1475"/>
        <end position="1517"/>
    </location>
</feature>